<dbReference type="PANTHER" id="PTHR43544">
    <property type="entry name" value="SHORT-CHAIN DEHYDROGENASE/REDUCTASE"/>
    <property type="match status" value="1"/>
</dbReference>
<sequence>MSSQTIILITGANSGVGFAAAKVIASASPSYHVLVGSRNPENGKKAVSELQAQGSIKGTLTDIQIDVNDQASIDAASKVIEDRFGHLDVLLNNAGVGPPDGELRTQLERTFQTNVIGPMVVTHTLTPLLLKSRNPYSIYVTSGLGSLSMAADPNDPYYQARYDIYRASKAALNMLMIQETKELGPKGVKTFAVCPGLVRSNLRGKTEQDISAGGYAGDPEVSGQTLLSVIEGKRDADVGRAVHKDGVHPW</sequence>
<comment type="caution">
    <text evidence="2">The sequence shown here is derived from an EMBL/GenBank/DDBJ whole genome shotgun (WGS) entry which is preliminary data.</text>
</comment>
<dbReference type="InterPro" id="IPR036291">
    <property type="entry name" value="NAD(P)-bd_dom_sf"/>
</dbReference>
<evidence type="ECO:0000313" key="2">
    <source>
        <dbReference type="EMBL" id="KAI1614703.1"/>
    </source>
</evidence>
<gene>
    <name evidence="2" type="ORF">EDD36DRAFT_462235</name>
</gene>
<dbReference type="Pfam" id="PF00106">
    <property type="entry name" value="adh_short"/>
    <property type="match status" value="1"/>
</dbReference>
<dbReference type="GO" id="GO:0019748">
    <property type="term" value="P:secondary metabolic process"/>
    <property type="evidence" value="ECO:0007669"/>
    <property type="project" value="TreeGrafter"/>
</dbReference>
<name>A0AAN6E0F8_9EURO</name>
<evidence type="ECO:0000313" key="3">
    <source>
        <dbReference type="Proteomes" id="UP001203852"/>
    </source>
</evidence>
<dbReference type="PANTHER" id="PTHR43544:SF32">
    <property type="entry name" value="CHAIN DEHYDROGENASE, PUTATIVE (AFU_ORTHOLOGUE AFUA_5G01530)-RELATED"/>
    <property type="match status" value="1"/>
</dbReference>
<dbReference type="Gene3D" id="3.40.50.720">
    <property type="entry name" value="NAD(P)-binding Rossmann-like Domain"/>
    <property type="match status" value="1"/>
</dbReference>
<dbReference type="PRINTS" id="PR00081">
    <property type="entry name" value="GDHRDH"/>
</dbReference>
<accession>A0AAN6E0F8</accession>
<evidence type="ECO:0000256" key="1">
    <source>
        <dbReference type="ARBA" id="ARBA00006484"/>
    </source>
</evidence>
<reference evidence="2" key="1">
    <citation type="journal article" date="2022" name="bioRxiv">
        <title>Deciphering the potential niche of two novel black yeast fungi from a biological soil crust based on their genomes, phenotypes, and melanin regulation.</title>
        <authorList>
            <consortium name="DOE Joint Genome Institute"/>
            <person name="Carr E.C."/>
            <person name="Barton Q."/>
            <person name="Grambo S."/>
            <person name="Sullivan M."/>
            <person name="Renfro C.M."/>
            <person name="Kuo A."/>
            <person name="Pangilinan J."/>
            <person name="Lipzen A."/>
            <person name="Keymanesh K."/>
            <person name="Savage E."/>
            <person name="Barry K."/>
            <person name="Grigoriev I.V."/>
            <person name="Riekhof W.R."/>
            <person name="Harris S.S."/>
        </authorList>
    </citation>
    <scope>NUCLEOTIDE SEQUENCE</scope>
    <source>
        <strain evidence="2">JF 03-4F</strain>
    </source>
</reference>
<dbReference type="GO" id="GO:0016491">
    <property type="term" value="F:oxidoreductase activity"/>
    <property type="evidence" value="ECO:0007669"/>
    <property type="project" value="TreeGrafter"/>
</dbReference>
<dbReference type="SUPFAM" id="SSF51735">
    <property type="entry name" value="NAD(P)-binding Rossmann-fold domains"/>
    <property type="match status" value="1"/>
</dbReference>
<dbReference type="EMBL" id="MU404352">
    <property type="protein sequence ID" value="KAI1614703.1"/>
    <property type="molecule type" value="Genomic_DNA"/>
</dbReference>
<proteinExistence type="inferred from homology"/>
<keyword evidence="3" id="KW-1185">Reference proteome</keyword>
<dbReference type="Proteomes" id="UP001203852">
    <property type="component" value="Unassembled WGS sequence"/>
</dbReference>
<protein>
    <submittedName>
        <fullName evidence="2">Short chain dehydrogenase/reductase</fullName>
    </submittedName>
</protein>
<dbReference type="GO" id="GO:0005737">
    <property type="term" value="C:cytoplasm"/>
    <property type="evidence" value="ECO:0007669"/>
    <property type="project" value="TreeGrafter"/>
</dbReference>
<comment type="similarity">
    <text evidence="1">Belongs to the short-chain dehydrogenases/reductases (SDR) family.</text>
</comment>
<organism evidence="2 3">
    <name type="scientific">Exophiala viscosa</name>
    <dbReference type="NCBI Taxonomy" id="2486360"/>
    <lineage>
        <taxon>Eukaryota</taxon>
        <taxon>Fungi</taxon>
        <taxon>Dikarya</taxon>
        <taxon>Ascomycota</taxon>
        <taxon>Pezizomycotina</taxon>
        <taxon>Eurotiomycetes</taxon>
        <taxon>Chaetothyriomycetidae</taxon>
        <taxon>Chaetothyriales</taxon>
        <taxon>Herpotrichiellaceae</taxon>
        <taxon>Exophiala</taxon>
    </lineage>
</organism>
<dbReference type="InterPro" id="IPR051468">
    <property type="entry name" value="Fungal_SecMetab_SDRs"/>
</dbReference>
<dbReference type="InterPro" id="IPR002347">
    <property type="entry name" value="SDR_fam"/>
</dbReference>
<dbReference type="AlphaFoldDB" id="A0AAN6E0F8"/>